<evidence type="ECO:0000256" key="6">
    <source>
        <dbReference type="PROSITE-ProRule" id="PRU10059"/>
    </source>
</evidence>
<dbReference type="InterPro" id="IPR001701">
    <property type="entry name" value="Glyco_hydro_9"/>
</dbReference>
<dbReference type="PROSITE" id="PS00698">
    <property type="entry name" value="GH9_3"/>
    <property type="match status" value="1"/>
</dbReference>
<evidence type="ECO:0000313" key="12">
    <source>
        <dbReference type="Proteomes" id="UP000274046"/>
    </source>
</evidence>
<feature type="active site" evidence="7">
    <location>
        <position position="553"/>
    </location>
</feature>
<dbReference type="InterPro" id="IPR033126">
    <property type="entry name" value="Glyco_hydro_9_Asp/Glu_AS"/>
</dbReference>
<feature type="domain" description="Glycoside hydrolase family 9" evidence="9">
    <location>
        <begin position="125"/>
        <end position="574"/>
    </location>
</feature>
<dbReference type="Pfam" id="PF00759">
    <property type="entry name" value="Glyco_hydro_9"/>
    <property type="match status" value="1"/>
</dbReference>
<dbReference type="InterPro" id="IPR004197">
    <property type="entry name" value="Cellulase_Ig-like"/>
</dbReference>
<evidence type="ECO:0000256" key="8">
    <source>
        <dbReference type="RuleBase" id="RU361166"/>
    </source>
</evidence>
<feature type="active site" evidence="7">
    <location>
        <position position="562"/>
    </location>
</feature>
<gene>
    <name evidence="11" type="ORF">D7004_06375</name>
</gene>
<feature type="chain" id="PRO_5017846684" description="Endoglucanase" evidence="8">
    <location>
        <begin position="24"/>
        <end position="590"/>
    </location>
</feature>
<reference evidence="11 12" key="1">
    <citation type="submission" date="2018-10" db="EMBL/GenBank/DDBJ databases">
        <title>Genome sequencing of Pedobacter jejuensis TNB23.</title>
        <authorList>
            <person name="Cho Y.-J."/>
            <person name="Cho A."/>
            <person name="Kim O.-S."/>
        </authorList>
    </citation>
    <scope>NUCLEOTIDE SEQUENCE [LARGE SCALE GENOMIC DNA]</scope>
    <source>
        <strain evidence="11 12">TNB23</strain>
    </source>
</reference>
<comment type="caution">
    <text evidence="11">The sequence shown here is derived from an EMBL/GenBank/DDBJ whole genome shotgun (WGS) entry which is preliminary data.</text>
</comment>
<dbReference type="RefSeq" id="WP_123205065.1">
    <property type="nucleotide sequence ID" value="NZ_RBEE01000010.1"/>
</dbReference>
<feature type="signal peptide" evidence="8">
    <location>
        <begin position="1"/>
        <end position="23"/>
    </location>
</feature>
<keyword evidence="5 6" id="KW-0624">Polysaccharide degradation</keyword>
<dbReference type="Pfam" id="PF02927">
    <property type="entry name" value="CelD_N"/>
    <property type="match status" value="1"/>
</dbReference>
<dbReference type="InterPro" id="IPR013783">
    <property type="entry name" value="Ig-like_fold"/>
</dbReference>
<dbReference type="InterPro" id="IPR012341">
    <property type="entry name" value="6hp_glycosidase-like_sf"/>
</dbReference>
<dbReference type="PROSITE" id="PS00592">
    <property type="entry name" value="GH9_2"/>
    <property type="match status" value="1"/>
</dbReference>
<keyword evidence="3 6" id="KW-0119">Carbohydrate metabolism</keyword>
<dbReference type="Proteomes" id="UP000274046">
    <property type="component" value="Unassembled WGS sequence"/>
</dbReference>
<dbReference type="SUPFAM" id="SSF48208">
    <property type="entry name" value="Six-hairpin glycosidases"/>
    <property type="match status" value="1"/>
</dbReference>
<dbReference type="InterPro" id="IPR014756">
    <property type="entry name" value="Ig_E-set"/>
</dbReference>
<evidence type="ECO:0000259" key="9">
    <source>
        <dbReference type="Pfam" id="PF00759"/>
    </source>
</evidence>
<evidence type="ECO:0000256" key="7">
    <source>
        <dbReference type="PROSITE-ProRule" id="PRU10060"/>
    </source>
</evidence>
<dbReference type="OrthoDB" id="9808897at2"/>
<dbReference type="SUPFAM" id="SSF81296">
    <property type="entry name" value="E set domains"/>
    <property type="match status" value="1"/>
</dbReference>
<keyword evidence="8" id="KW-0136">Cellulose degradation</keyword>
<dbReference type="GO" id="GO:0008810">
    <property type="term" value="F:cellulase activity"/>
    <property type="evidence" value="ECO:0007669"/>
    <property type="project" value="UniProtKB-EC"/>
</dbReference>
<dbReference type="GO" id="GO:0030245">
    <property type="term" value="P:cellulose catabolic process"/>
    <property type="evidence" value="ECO:0007669"/>
    <property type="project" value="UniProtKB-KW"/>
</dbReference>
<sequence>MKIGFPKICIPVYLFLFSYVSHAQNKQISDIRLNQIGFYPNAPKIAIITDNSSISFNVVRSTDNSKVFHGELKKIRAITTSQKETLIADFSAFNKVGRYKIESDKGIYSSTFDIKPAVHHTLAIAAVKAYYYQRASTALPEKYAGKWNRLAGHPDDQVLIHPSAATEQRPVGTLISAPGGWYDAGDYNKYIVNSGVTMGTMLSLYEDFPDYVKMVNTNIPESRNAVPDLIDELIWNLRWMLKMQDPNDGGVYNKLTNASFDGMVMPNITRLPRYVVQKGTAATLDFAAVTAQAGRLLKRYEKDLPGLADSCLASSKRAWAWAIKNPGMEYDQHMINEKFRPKVTTGGYGDKNFYDEFIWAAVELYITTGDVSFYRAVNILPDERMPLPSWGNVRLLGYYSLLRNETKLIDKPNNDIEILKERLIKTADRLLVGVSHTPYFAVMGQDQKDFGWGSNSLAANQGIALIQAYKISEDKKYLDAALSNLDYLLGRNATGYSFVTGIGVNTPMHPHHRPSVADKIVDPIPGLLVGGPNPGKQDGIALPSSIPDEAYVDNQGSFATNEIAINWNAPLVYLVYGIEALQFKTGYVKR</sequence>
<comment type="similarity">
    <text evidence="1 6 8">Belongs to the glycosyl hydrolase 9 (cellulase E) family.</text>
</comment>
<evidence type="ECO:0000256" key="3">
    <source>
        <dbReference type="ARBA" id="ARBA00023277"/>
    </source>
</evidence>
<dbReference type="AlphaFoldDB" id="A0A3N0BY99"/>
<dbReference type="InterPro" id="IPR008928">
    <property type="entry name" value="6-hairpin_glycosidase_sf"/>
</dbReference>
<dbReference type="InterPro" id="IPR018221">
    <property type="entry name" value="Glyco_hydro_9_His_AS"/>
</dbReference>
<protein>
    <recommendedName>
        <fullName evidence="8">Endoglucanase</fullName>
        <ecNumber evidence="8">3.2.1.4</ecNumber>
    </recommendedName>
</protein>
<dbReference type="Gene3D" id="1.50.10.10">
    <property type="match status" value="1"/>
</dbReference>
<dbReference type="EC" id="3.2.1.4" evidence="8"/>
<keyword evidence="4 6" id="KW-0326">Glycosidase</keyword>
<evidence type="ECO:0000259" key="10">
    <source>
        <dbReference type="Pfam" id="PF02927"/>
    </source>
</evidence>
<dbReference type="EMBL" id="RBEE01000010">
    <property type="protein sequence ID" value="RNL54775.1"/>
    <property type="molecule type" value="Genomic_DNA"/>
</dbReference>
<name>A0A3N0BY99_9SPHI</name>
<keyword evidence="8" id="KW-0732">Signal</keyword>
<evidence type="ECO:0000256" key="5">
    <source>
        <dbReference type="ARBA" id="ARBA00023326"/>
    </source>
</evidence>
<keyword evidence="12" id="KW-1185">Reference proteome</keyword>
<accession>A0A3N0BY99</accession>
<evidence type="ECO:0000256" key="4">
    <source>
        <dbReference type="ARBA" id="ARBA00023295"/>
    </source>
</evidence>
<dbReference type="PANTHER" id="PTHR22298">
    <property type="entry name" value="ENDO-1,4-BETA-GLUCANASE"/>
    <property type="match status" value="1"/>
</dbReference>
<dbReference type="CDD" id="cd02850">
    <property type="entry name" value="E_set_Cellulase_N"/>
    <property type="match status" value="1"/>
</dbReference>
<keyword evidence="2 6" id="KW-0378">Hydrolase</keyword>
<comment type="catalytic activity">
    <reaction evidence="8">
        <text>Endohydrolysis of (1-&gt;4)-beta-D-glucosidic linkages in cellulose, lichenin and cereal beta-D-glucans.</text>
        <dbReference type="EC" id="3.2.1.4"/>
    </reaction>
</comment>
<dbReference type="Gene3D" id="2.60.40.10">
    <property type="entry name" value="Immunoglobulins"/>
    <property type="match status" value="1"/>
</dbReference>
<proteinExistence type="inferred from homology"/>
<organism evidence="11 12">
    <name type="scientific">Pedobacter jejuensis</name>
    <dbReference type="NCBI Taxonomy" id="1268550"/>
    <lineage>
        <taxon>Bacteria</taxon>
        <taxon>Pseudomonadati</taxon>
        <taxon>Bacteroidota</taxon>
        <taxon>Sphingobacteriia</taxon>
        <taxon>Sphingobacteriales</taxon>
        <taxon>Sphingobacteriaceae</taxon>
        <taxon>Pedobacter</taxon>
    </lineage>
</organism>
<feature type="domain" description="Cellulase Ig-like" evidence="10">
    <location>
        <begin position="29"/>
        <end position="104"/>
    </location>
</feature>
<evidence type="ECO:0000256" key="1">
    <source>
        <dbReference type="ARBA" id="ARBA00007072"/>
    </source>
</evidence>
<evidence type="ECO:0000256" key="2">
    <source>
        <dbReference type="ARBA" id="ARBA00022801"/>
    </source>
</evidence>
<evidence type="ECO:0000313" key="11">
    <source>
        <dbReference type="EMBL" id="RNL54775.1"/>
    </source>
</evidence>
<feature type="active site" evidence="6">
    <location>
        <position position="511"/>
    </location>
</feature>